<name>A0ABS2CX69_9FLAO</name>
<sequence>MTTFTIKINERTKAGKAFRAMTETFFKDAKGIEIIENKEEKEDEIYNPEFVKMILERGESINDSEKRKNWKEINPKDLWGSLK</sequence>
<dbReference type="Proteomes" id="UP000759529">
    <property type="component" value="Unassembled WGS sequence"/>
</dbReference>
<dbReference type="RefSeq" id="WP_187657573.1">
    <property type="nucleotide sequence ID" value="NZ_JACSOD020000484.1"/>
</dbReference>
<accession>A0ABS2CX69</accession>
<organism evidence="1 2">
    <name type="scientific">Flavobacterium macrobrachii</name>
    <dbReference type="NCBI Taxonomy" id="591204"/>
    <lineage>
        <taxon>Bacteria</taxon>
        <taxon>Pseudomonadati</taxon>
        <taxon>Bacteroidota</taxon>
        <taxon>Flavobacteriia</taxon>
        <taxon>Flavobacteriales</taxon>
        <taxon>Flavobacteriaceae</taxon>
        <taxon>Flavobacterium</taxon>
    </lineage>
</organism>
<gene>
    <name evidence="1" type="ORF">H9X54_009690</name>
</gene>
<reference evidence="1 2" key="1">
    <citation type="submission" date="2021-02" db="EMBL/GenBank/DDBJ databases">
        <authorList>
            <person name="Jung H.S."/>
            <person name="Chun B.H."/>
            <person name="Jeon C.O."/>
        </authorList>
    </citation>
    <scope>NUCLEOTIDE SEQUENCE [LARGE SCALE GENOMIC DNA]</scope>
    <source>
        <strain evidence="1 2">LMG 25203</strain>
    </source>
</reference>
<protein>
    <submittedName>
        <fullName evidence="1">Uncharacterized protein</fullName>
    </submittedName>
</protein>
<comment type="caution">
    <text evidence="1">The sequence shown here is derived from an EMBL/GenBank/DDBJ whole genome shotgun (WGS) entry which is preliminary data.</text>
</comment>
<evidence type="ECO:0000313" key="2">
    <source>
        <dbReference type="Proteomes" id="UP000759529"/>
    </source>
</evidence>
<dbReference type="EMBL" id="JACSOD020000484">
    <property type="protein sequence ID" value="MBM6499567.1"/>
    <property type="molecule type" value="Genomic_DNA"/>
</dbReference>
<proteinExistence type="predicted"/>
<keyword evidence="2" id="KW-1185">Reference proteome</keyword>
<evidence type="ECO:0000313" key="1">
    <source>
        <dbReference type="EMBL" id="MBM6499567.1"/>
    </source>
</evidence>